<evidence type="ECO:0000256" key="13">
    <source>
        <dbReference type="ARBA" id="ARBA00022827"/>
    </source>
</evidence>
<feature type="region of interest" description="Disordered" evidence="18">
    <location>
        <begin position="1"/>
        <end position="84"/>
    </location>
</feature>
<dbReference type="PRINTS" id="PR00363">
    <property type="entry name" value="CYTOCHROMEB5"/>
</dbReference>
<comment type="catalytic activity">
    <reaction evidence="17">
        <text>nitrite + NADP(+) + H2O = nitrate + NADPH + H(+)</text>
        <dbReference type="Rhea" id="RHEA:19061"/>
        <dbReference type="ChEBI" id="CHEBI:15377"/>
        <dbReference type="ChEBI" id="CHEBI:15378"/>
        <dbReference type="ChEBI" id="CHEBI:16301"/>
        <dbReference type="ChEBI" id="CHEBI:17632"/>
        <dbReference type="ChEBI" id="CHEBI:57783"/>
        <dbReference type="ChEBI" id="CHEBI:58349"/>
        <dbReference type="EC" id="1.7.1.3"/>
    </reaction>
</comment>
<gene>
    <name evidence="21" type="ORF">QC764_304260</name>
</gene>
<dbReference type="InterPro" id="IPR036400">
    <property type="entry name" value="Cyt_B5-like_heme/steroid_sf"/>
</dbReference>
<keyword evidence="15" id="KW-0408">Iron</keyword>
<dbReference type="Pfam" id="PF00970">
    <property type="entry name" value="FAD_binding_6"/>
    <property type="match status" value="1"/>
</dbReference>
<dbReference type="SMART" id="SM01117">
    <property type="entry name" value="Cyt-b5"/>
    <property type="match status" value="1"/>
</dbReference>
<feature type="region of interest" description="Disordered" evidence="18">
    <location>
        <begin position="562"/>
        <end position="584"/>
    </location>
</feature>
<evidence type="ECO:0000256" key="14">
    <source>
        <dbReference type="ARBA" id="ARBA00023002"/>
    </source>
</evidence>
<dbReference type="SUPFAM" id="SSF81296">
    <property type="entry name" value="E set domains"/>
    <property type="match status" value="1"/>
</dbReference>
<comment type="cofactor">
    <cofactor evidence="3">
        <name>FAD</name>
        <dbReference type="ChEBI" id="CHEBI:57692"/>
    </cofactor>
</comment>
<dbReference type="PROSITE" id="PS51384">
    <property type="entry name" value="FAD_FR"/>
    <property type="match status" value="1"/>
</dbReference>
<dbReference type="InterPro" id="IPR036374">
    <property type="entry name" value="OxRdtase_Mopterin-bd_sf"/>
</dbReference>
<dbReference type="InterPro" id="IPR008335">
    <property type="entry name" value="Mopterin_OxRdtase_euk"/>
</dbReference>
<evidence type="ECO:0000313" key="21">
    <source>
        <dbReference type="EMBL" id="KAK4678065.1"/>
    </source>
</evidence>
<dbReference type="InterPro" id="IPR008333">
    <property type="entry name" value="Cbr1-like_FAD-bd_dom"/>
</dbReference>
<evidence type="ECO:0000256" key="4">
    <source>
        <dbReference type="ARBA" id="ARBA00003838"/>
    </source>
</evidence>
<comment type="cofactor">
    <cofactor evidence="2">
        <name>heme</name>
        <dbReference type="ChEBI" id="CHEBI:30413"/>
    </cofactor>
</comment>
<evidence type="ECO:0000256" key="8">
    <source>
        <dbReference type="ARBA" id="ARBA00015499"/>
    </source>
</evidence>
<dbReference type="Gene3D" id="3.40.50.80">
    <property type="entry name" value="Nucleotide-binding domain of ferredoxin-NADP reductase (FNR) module"/>
    <property type="match status" value="1"/>
</dbReference>
<dbReference type="GeneID" id="87966409"/>
<evidence type="ECO:0000256" key="2">
    <source>
        <dbReference type="ARBA" id="ARBA00001971"/>
    </source>
</evidence>
<evidence type="ECO:0000256" key="15">
    <source>
        <dbReference type="ARBA" id="ARBA00023004"/>
    </source>
</evidence>
<dbReference type="InterPro" id="IPR000572">
    <property type="entry name" value="OxRdtase_Mopterin-bd_dom"/>
</dbReference>
<dbReference type="PRINTS" id="PR00407">
    <property type="entry name" value="EUMOPTERIN"/>
</dbReference>
<evidence type="ECO:0000313" key="22">
    <source>
        <dbReference type="Proteomes" id="UP001323617"/>
    </source>
</evidence>
<proteinExistence type="inferred from homology"/>
<feature type="compositionally biased region" description="Low complexity" evidence="18">
    <location>
        <begin position="50"/>
        <end position="81"/>
    </location>
</feature>
<dbReference type="InterPro" id="IPR005066">
    <property type="entry name" value="MoCF_OxRdtse_dimer"/>
</dbReference>
<evidence type="ECO:0000256" key="12">
    <source>
        <dbReference type="ARBA" id="ARBA00022723"/>
    </source>
</evidence>
<name>A0ABR0ICC1_9PEZI</name>
<dbReference type="Gene3D" id="3.90.420.10">
    <property type="entry name" value="Oxidoreductase, molybdopterin-binding domain"/>
    <property type="match status" value="1"/>
</dbReference>
<accession>A0ABR0ICC1</accession>
<dbReference type="Pfam" id="PF03404">
    <property type="entry name" value="Mo-co_dimer"/>
    <property type="match status" value="1"/>
</dbReference>
<evidence type="ECO:0000256" key="9">
    <source>
        <dbReference type="ARBA" id="ARBA00022505"/>
    </source>
</evidence>
<keyword evidence="14" id="KW-0560">Oxidoreductase</keyword>
<dbReference type="CDD" id="cd06183">
    <property type="entry name" value="cyt_b5_reduct_like"/>
    <property type="match status" value="1"/>
</dbReference>
<dbReference type="InterPro" id="IPR017938">
    <property type="entry name" value="Riboflavin_synthase-like_b-brl"/>
</dbReference>
<dbReference type="SUPFAM" id="SSF55856">
    <property type="entry name" value="Cytochrome b5-like heme/steroid binding domain"/>
    <property type="match status" value="1"/>
</dbReference>
<evidence type="ECO:0000259" key="19">
    <source>
        <dbReference type="PROSITE" id="PS50255"/>
    </source>
</evidence>
<dbReference type="PROSITE" id="PS50255">
    <property type="entry name" value="CYTOCHROME_B5_2"/>
    <property type="match status" value="1"/>
</dbReference>
<dbReference type="Proteomes" id="UP001323617">
    <property type="component" value="Unassembled WGS sequence"/>
</dbReference>
<evidence type="ECO:0000256" key="7">
    <source>
        <dbReference type="ARBA" id="ARBA00012673"/>
    </source>
</evidence>
<dbReference type="InterPro" id="IPR001199">
    <property type="entry name" value="Cyt_B5-like_heme/steroid-bd"/>
</dbReference>
<evidence type="ECO:0000256" key="10">
    <source>
        <dbReference type="ARBA" id="ARBA00022617"/>
    </source>
</evidence>
<dbReference type="Pfam" id="PF00175">
    <property type="entry name" value="NAD_binding_1"/>
    <property type="match status" value="1"/>
</dbReference>
<dbReference type="Gene3D" id="2.60.40.650">
    <property type="match status" value="1"/>
</dbReference>
<feature type="domain" description="FAD-binding FR-type" evidence="20">
    <location>
        <begin position="691"/>
        <end position="802"/>
    </location>
</feature>
<dbReference type="SUPFAM" id="SSF56524">
    <property type="entry name" value="Oxidoreductase molybdopterin-binding domain"/>
    <property type="match status" value="1"/>
</dbReference>
<keyword evidence="22" id="KW-1185">Reference proteome</keyword>
<comment type="similarity">
    <text evidence="5">Belongs to the nitrate reductase family.</text>
</comment>
<keyword evidence="13" id="KW-0274">FAD</keyword>
<comment type="caution">
    <text evidence="21">The sequence shown here is derived from an EMBL/GenBank/DDBJ whole genome shotgun (WGS) entry which is preliminary data.</text>
</comment>
<dbReference type="SUPFAM" id="SSF63380">
    <property type="entry name" value="Riboflavin synthase domain-like"/>
    <property type="match status" value="1"/>
</dbReference>
<evidence type="ECO:0000256" key="5">
    <source>
        <dbReference type="ARBA" id="ARBA00006253"/>
    </source>
</evidence>
<dbReference type="Pfam" id="PF00173">
    <property type="entry name" value="Cyt-b5"/>
    <property type="match status" value="1"/>
</dbReference>
<reference evidence="21 22" key="1">
    <citation type="journal article" date="2023" name="bioRxiv">
        <title>High-quality genome assemblies of four members of thePodospora anserinaspecies complex.</title>
        <authorList>
            <person name="Ament-Velasquez S.L."/>
            <person name="Vogan A.A."/>
            <person name="Wallerman O."/>
            <person name="Hartmann F."/>
            <person name="Gautier V."/>
            <person name="Silar P."/>
            <person name="Giraud T."/>
            <person name="Johannesson H."/>
        </authorList>
    </citation>
    <scope>NUCLEOTIDE SEQUENCE [LARGE SCALE GENOMIC DNA]</scope>
    <source>
        <strain evidence="21 22">CBS 124.78</strain>
    </source>
</reference>
<dbReference type="Gene3D" id="3.10.120.10">
    <property type="entry name" value="Cytochrome b5-like heme/steroid binding domain"/>
    <property type="match status" value="1"/>
</dbReference>
<dbReference type="InterPro" id="IPR014756">
    <property type="entry name" value="Ig_E-set"/>
</dbReference>
<evidence type="ECO:0000256" key="11">
    <source>
        <dbReference type="ARBA" id="ARBA00022630"/>
    </source>
</evidence>
<evidence type="ECO:0000256" key="1">
    <source>
        <dbReference type="ARBA" id="ARBA00001924"/>
    </source>
</evidence>
<dbReference type="Gene3D" id="2.40.30.10">
    <property type="entry name" value="Translation factors"/>
    <property type="match status" value="1"/>
</dbReference>
<keyword evidence="10" id="KW-0349">Heme</keyword>
<dbReference type="InterPro" id="IPR018506">
    <property type="entry name" value="Cyt_B5_heme-BS"/>
</dbReference>
<dbReference type="InterPro" id="IPR001433">
    <property type="entry name" value="OxRdtase_FAD/NAD-bd"/>
</dbReference>
<comment type="cofactor">
    <cofactor evidence="1">
        <name>Mo-molybdopterin</name>
        <dbReference type="ChEBI" id="CHEBI:71302"/>
    </cofactor>
</comment>
<dbReference type="PANTHER" id="PTHR19372">
    <property type="entry name" value="SULFITE REDUCTASE"/>
    <property type="match status" value="1"/>
</dbReference>
<dbReference type="InterPro" id="IPR039261">
    <property type="entry name" value="FNR_nucleotide-bd"/>
</dbReference>
<dbReference type="RefSeq" id="XP_062801535.1">
    <property type="nucleotide sequence ID" value="XM_062945544.1"/>
</dbReference>
<dbReference type="EMBL" id="JAFFHC010000003">
    <property type="protein sequence ID" value="KAK4678065.1"/>
    <property type="molecule type" value="Genomic_DNA"/>
</dbReference>
<dbReference type="SUPFAM" id="SSF52343">
    <property type="entry name" value="Ferredoxin reductase-like, C-terminal NADP-linked domain"/>
    <property type="match status" value="1"/>
</dbReference>
<organism evidence="21 22">
    <name type="scientific">Podospora pseudoanserina</name>
    <dbReference type="NCBI Taxonomy" id="2609844"/>
    <lineage>
        <taxon>Eukaryota</taxon>
        <taxon>Fungi</taxon>
        <taxon>Dikarya</taxon>
        <taxon>Ascomycota</taxon>
        <taxon>Pezizomycotina</taxon>
        <taxon>Sordariomycetes</taxon>
        <taxon>Sordariomycetidae</taxon>
        <taxon>Sordariales</taxon>
        <taxon>Podosporaceae</taxon>
        <taxon>Podospora</taxon>
    </lineage>
</organism>
<evidence type="ECO:0000256" key="6">
    <source>
        <dbReference type="ARBA" id="ARBA00011738"/>
    </source>
</evidence>
<feature type="compositionally biased region" description="Polar residues" evidence="18">
    <location>
        <begin position="7"/>
        <end position="24"/>
    </location>
</feature>
<keyword evidence="9" id="KW-0500">Molybdenum</keyword>
<comment type="function">
    <text evidence="4">Nitrate reductase is a key enzyme involved in the first step of nitrate assimilation in plants, fungi and bacteria.</text>
</comment>
<keyword evidence="12" id="KW-0479">Metal-binding</keyword>
<feature type="domain" description="Cytochrome b5 heme-binding" evidence="19">
    <location>
        <begin position="590"/>
        <end position="656"/>
    </location>
</feature>
<dbReference type="Pfam" id="PF00174">
    <property type="entry name" value="Oxidored_molyb"/>
    <property type="match status" value="1"/>
</dbReference>
<evidence type="ECO:0000259" key="20">
    <source>
        <dbReference type="PROSITE" id="PS51384"/>
    </source>
</evidence>
<evidence type="ECO:0000256" key="17">
    <source>
        <dbReference type="ARBA" id="ARBA00049155"/>
    </source>
</evidence>
<dbReference type="PROSITE" id="PS00191">
    <property type="entry name" value="CYTOCHROME_B5_1"/>
    <property type="match status" value="1"/>
</dbReference>
<keyword evidence="11" id="KW-0285">Flavoprotein</keyword>
<feature type="compositionally biased region" description="Basic and acidic residues" evidence="18">
    <location>
        <begin position="25"/>
        <end position="39"/>
    </location>
</feature>
<protein>
    <recommendedName>
        <fullName evidence="8">Nitrate reductase [NADPH]</fullName>
        <ecNumber evidence="7">1.7.1.3</ecNumber>
    </recommendedName>
</protein>
<comment type="subunit">
    <text evidence="6">Homodimer.</text>
</comment>
<evidence type="ECO:0000256" key="16">
    <source>
        <dbReference type="ARBA" id="ARBA00023063"/>
    </source>
</evidence>
<dbReference type="PRINTS" id="PR00406">
    <property type="entry name" value="CYTB5RDTASE"/>
</dbReference>
<dbReference type="EC" id="1.7.1.3" evidence="7"/>
<dbReference type="InterPro" id="IPR017927">
    <property type="entry name" value="FAD-bd_FR_type"/>
</dbReference>
<evidence type="ECO:0000256" key="3">
    <source>
        <dbReference type="ARBA" id="ARBA00001974"/>
    </source>
</evidence>
<dbReference type="PANTHER" id="PTHR19372:SF7">
    <property type="entry name" value="SULFITE OXIDASE, MITOCHONDRIAL"/>
    <property type="match status" value="1"/>
</dbReference>
<keyword evidence="16" id="KW-0534">Nitrate assimilation</keyword>
<evidence type="ECO:0000256" key="18">
    <source>
        <dbReference type="SAM" id="MobiDB-lite"/>
    </source>
</evidence>
<sequence length="972" mass="106796">MEVTSALAASQAFTKSPLSFQQQKPTEDGIPRSFYELEKPLITNLDDIDSQSSTSQSSSEQDQDQQSSSSQSSPPTEDQPPLSDFEKALLHPQPTSAPYPLPPAPTPISVLPLDLKTPDSFVPRDPALIRLTGVHPFNVEAPLTPLYDQGFLTTLNLHYVRNHGPVPQVHDADALSWSFTIEGLCSSPITLTLADLISSRFEDEVVSYPVTLVCAGNRRKEQNQVRKSKGFSWGAAGLSTSLWTGLPLGHLLSLAGVNTRKGKFVHFEGADALPNGYYGTSVKLSHAMDPERGMMISWLMNGLPLHPDHGKPLRVIIPGMIGGRSVKWLKKMIISDKPSENWYHIYDNRVLPTTISPEESGNGTEEMVQIWKDERYAIYDLNTNSAVVYPQHEETVQIQDGATYELKGYAYAGGGKRVTRMEISLDQGKTWLLGNISYPEDLYRTETESRIYGGRLDLSQNGRDASFCWCFWSLALPVGTLAGASDIVVRAMDEAMMVQPRDMYWSVLGMMNNPWFRVVIHHDTTSNTLRFEHPTQPALQPGGWMERVKRSGGDLTNGFWGERQAGGETLTNPITSPPEKEIPLTNPAISREVSLEELRSHDSEASPWFVLNGEVYDGTAFLEGHPGGAASIINAAAQDISDEFLAIHSENAKAMMPLIPHRHPPPSSLPLLSLPTPSSPCHPPPSFLHPKQWLPATLISKTKVSPNTKIFTFTLQHATQTLGLPVGQHLLVRLSSPETIIRAYTPISPGSLPTGTLSLLIKIYPPSPDSPSSGGKMTLALDALPLHSPVEFKGPVGKFLYLSPGLCSVNSKQRNVTKLVMICAGSGITPIFQVLRAILSSPPSLDPTKCLVLDGNRVEEDILCRDELDAMARGNKERMELVYSLSRPQASWQGRKGRMDRPFFESAVGKPDPEGKTLVLVCGPEGLERAIRETFTGRGGLGWDEGMSSSFEKHTSMYLVKLARVSVYKSLT</sequence>